<evidence type="ECO:0008006" key="3">
    <source>
        <dbReference type="Google" id="ProtNLM"/>
    </source>
</evidence>
<dbReference type="AlphaFoldDB" id="A0A9W6PSL7"/>
<dbReference type="EMBL" id="BSRZ01000001">
    <property type="protein sequence ID" value="GLW62256.1"/>
    <property type="molecule type" value="Genomic_DNA"/>
</dbReference>
<name>A0A9W6PSL7_9ACTN</name>
<dbReference type="Pfam" id="PF04672">
    <property type="entry name" value="Methyltransf_19"/>
    <property type="match status" value="1"/>
</dbReference>
<comment type="caution">
    <text evidence="1">The sequence shown here is derived from an EMBL/GenBank/DDBJ whole genome shotgun (WGS) entry which is preliminary data.</text>
</comment>
<sequence>MTERASGSDLPPSSRIDTSVPHSARIWNYWLGGKDNYPVDREAGDRYRELAPGVVDMARASRVFLTRAVRYVAAEEGVRQFLDIGTGLPTMDNTHEVAQRVAPESKIVYVDNDPLVLVHAEALLTNTTPEGVTTYVEADLREPDTILAEAAKTLDFSKPVALMLMGILGHIEDWDEAKAIVRRLLDALCPGSFFIHYDGTYEVQGEALKKAQQEYDDTGAVPYVLREPAQLAELYEGLELIEPGQVSCLKWRPESTAFGEPEDVDVYGAVCRKP</sequence>
<keyword evidence="2" id="KW-1185">Reference proteome</keyword>
<accession>A0A9W6PSL7</accession>
<protein>
    <recommendedName>
        <fullName evidence="3">SAM-dependent methyltransferase</fullName>
    </recommendedName>
</protein>
<dbReference type="InterPro" id="IPR006764">
    <property type="entry name" value="SAM_dep_MeTrfase_SAV2177_type"/>
</dbReference>
<dbReference type="Gene3D" id="3.40.50.150">
    <property type="entry name" value="Vaccinia Virus protein VP39"/>
    <property type="match status" value="1"/>
</dbReference>
<dbReference type="PIRSF" id="PIRSF017393">
    <property type="entry name" value="MTase_SAV2177"/>
    <property type="match status" value="1"/>
</dbReference>
<dbReference type="InterPro" id="IPR029063">
    <property type="entry name" value="SAM-dependent_MTases_sf"/>
</dbReference>
<dbReference type="Proteomes" id="UP001165124">
    <property type="component" value="Unassembled WGS sequence"/>
</dbReference>
<organism evidence="1 2">
    <name type="scientific">Actinomadura rubrobrunea</name>
    <dbReference type="NCBI Taxonomy" id="115335"/>
    <lineage>
        <taxon>Bacteria</taxon>
        <taxon>Bacillati</taxon>
        <taxon>Actinomycetota</taxon>
        <taxon>Actinomycetes</taxon>
        <taxon>Streptosporangiales</taxon>
        <taxon>Thermomonosporaceae</taxon>
        <taxon>Actinomadura</taxon>
    </lineage>
</organism>
<evidence type="ECO:0000313" key="2">
    <source>
        <dbReference type="Proteomes" id="UP001165124"/>
    </source>
</evidence>
<dbReference type="RefSeq" id="WP_067915727.1">
    <property type="nucleotide sequence ID" value="NZ_BSRZ01000001.1"/>
</dbReference>
<proteinExistence type="predicted"/>
<evidence type="ECO:0000313" key="1">
    <source>
        <dbReference type="EMBL" id="GLW62256.1"/>
    </source>
</evidence>
<reference evidence="1" key="1">
    <citation type="submission" date="2023-02" db="EMBL/GenBank/DDBJ databases">
        <title>Actinomadura rubrobrunea NBRC 14622.</title>
        <authorList>
            <person name="Ichikawa N."/>
            <person name="Sato H."/>
            <person name="Tonouchi N."/>
        </authorList>
    </citation>
    <scope>NUCLEOTIDE SEQUENCE</scope>
    <source>
        <strain evidence="1">NBRC 14622</strain>
    </source>
</reference>
<dbReference type="SUPFAM" id="SSF53335">
    <property type="entry name" value="S-adenosyl-L-methionine-dependent methyltransferases"/>
    <property type="match status" value="1"/>
</dbReference>
<gene>
    <name evidence="1" type="ORF">Arub01_05000</name>
</gene>